<gene>
    <name evidence="1" type="ORF">D0Z08_15955</name>
</gene>
<evidence type="ECO:0000313" key="1">
    <source>
        <dbReference type="EMBL" id="RHW26134.1"/>
    </source>
</evidence>
<proteinExistence type="predicted"/>
<dbReference type="Proteomes" id="UP000283644">
    <property type="component" value="Unassembled WGS sequence"/>
</dbReference>
<reference evidence="1 2" key="1">
    <citation type="submission" date="2018-09" db="EMBL/GenBank/DDBJ databases">
        <title>Genome sequencing of Nocardioides immobilis CCTCC AB 2017083 for comparison to Nocardioides silvaticus.</title>
        <authorList>
            <person name="Li C."/>
            <person name="Wang G."/>
        </authorList>
    </citation>
    <scope>NUCLEOTIDE SEQUENCE [LARGE SCALE GENOMIC DNA]</scope>
    <source>
        <strain evidence="1 2">CCTCC AB 2017083</strain>
    </source>
</reference>
<organism evidence="1 2">
    <name type="scientific">Nocardioides immobilis</name>
    <dbReference type="NCBI Taxonomy" id="2049295"/>
    <lineage>
        <taxon>Bacteria</taxon>
        <taxon>Bacillati</taxon>
        <taxon>Actinomycetota</taxon>
        <taxon>Actinomycetes</taxon>
        <taxon>Propionibacteriales</taxon>
        <taxon>Nocardioidaceae</taxon>
        <taxon>Nocardioides</taxon>
    </lineage>
</organism>
<comment type="caution">
    <text evidence="1">The sequence shown here is derived from an EMBL/GenBank/DDBJ whole genome shotgun (WGS) entry which is preliminary data.</text>
</comment>
<dbReference type="AlphaFoldDB" id="A0A417Y0N5"/>
<dbReference type="OrthoDB" id="3823733at2"/>
<dbReference type="SUPFAM" id="SSF63817">
    <property type="entry name" value="Sortase"/>
    <property type="match status" value="1"/>
</dbReference>
<dbReference type="PROSITE" id="PS51257">
    <property type="entry name" value="PROKAR_LIPOPROTEIN"/>
    <property type="match status" value="1"/>
</dbReference>
<name>A0A417Y0N5_9ACTN</name>
<dbReference type="InterPro" id="IPR042001">
    <property type="entry name" value="Sortase_F"/>
</dbReference>
<dbReference type="CDD" id="cd05829">
    <property type="entry name" value="Sortase_F"/>
    <property type="match status" value="1"/>
</dbReference>
<evidence type="ECO:0000313" key="2">
    <source>
        <dbReference type="Proteomes" id="UP000283644"/>
    </source>
</evidence>
<dbReference type="EMBL" id="QXGH01000019">
    <property type="protein sequence ID" value="RHW26134.1"/>
    <property type="molecule type" value="Genomic_DNA"/>
</dbReference>
<sequence>MGRRSRWIAAAAAAVVLVACLVVWWLVRADPDPAPASAADPPAATDVTPAPTVVPVPDPCDRGATRPFTPHRITIDGVVERAEVVGVARDSRGVTGVLPVDNTVDFAWDLGGIRPGNRRGNVLLNTHTWPDGSAVGNLMLDRLRKGDRLVLLGSEGVRLCYRVTERIEVPAADGFPRYYDAEGPHRVAIIVCSGTRSGAGEWSHRTIWFARPVA</sequence>
<keyword evidence="2" id="KW-1185">Reference proteome</keyword>
<accession>A0A417Y0N5</accession>
<protein>
    <submittedName>
        <fullName evidence="1">Class F sortase</fullName>
    </submittedName>
</protein>
<dbReference type="InterPro" id="IPR023365">
    <property type="entry name" value="Sortase_dom-sf"/>
</dbReference>
<dbReference type="RefSeq" id="WP_118926240.1">
    <property type="nucleotide sequence ID" value="NZ_QXGH01000019.1"/>
</dbReference>